<evidence type="ECO:0000256" key="9">
    <source>
        <dbReference type="ARBA" id="ARBA00023303"/>
    </source>
</evidence>
<evidence type="ECO:0000256" key="4">
    <source>
        <dbReference type="ARBA" id="ARBA00022692"/>
    </source>
</evidence>
<keyword evidence="2" id="KW-0813">Transport</keyword>
<evidence type="ECO:0000256" key="3">
    <source>
        <dbReference type="ARBA" id="ARBA00022475"/>
    </source>
</evidence>
<keyword evidence="6 10" id="KW-1133">Transmembrane helix</keyword>
<keyword evidence="9" id="KW-0407">Ion channel</keyword>
<feature type="non-terminal residue" evidence="11">
    <location>
        <position position="161"/>
    </location>
</feature>
<feature type="transmembrane region" description="Helical" evidence="10">
    <location>
        <begin position="99"/>
        <end position="123"/>
    </location>
</feature>
<dbReference type="EMBL" id="UYRU01048927">
    <property type="protein sequence ID" value="VDN10335.1"/>
    <property type="molecule type" value="Genomic_DNA"/>
</dbReference>
<dbReference type="GO" id="GO:0034702">
    <property type="term" value="C:monoatomic ion channel complex"/>
    <property type="evidence" value="ECO:0007669"/>
    <property type="project" value="UniProtKB-KW"/>
</dbReference>
<evidence type="ECO:0000256" key="2">
    <source>
        <dbReference type="ARBA" id="ARBA00022448"/>
    </source>
</evidence>
<evidence type="ECO:0000256" key="8">
    <source>
        <dbReference type="ARBA" id="ARBA00023136"/>
    </source>
</evidence>
<reference evidence="11 12" key="1">
    <citation type="submission" date="2018-11" db="EMBL/GenBank/DDBJ databases">
        <authorList>
            <consortium name="Pathogen Informatics"/>
        </authorList>
    </citation>
    <scope>NUCLEOTIDE SEQUENCE [LARGE SCALE GENOMIC DNA]</scope>
</reference>
<dbReference type="GO" id="GO:0030171">
    <property type="term" value="F:voltage-gated proton channel activity"/>
    <property type="evidence" value="ECO:0007669"/>
    <property type="project" value="InterPro"/>
</dbReference>
<feature type="transmembrane region" description="Helical" evidence="10">
    <location>
        <begin position="135"/>
        <end position="153"/>
    </location>
</feature>
<evidence type="ECO:0000256" key="7">
    <source>
        <dbReference type="ARBA" id="ARBA00023065"/>
    </source>
</evidence>
<accession>A0A3P7KYV5</accession>
<dbReference type="InterPro" id="IPR027359">
    <property type="entry name" value="Volt_channel_dom_sf"/>
</dbReference>
<organism evidence="11 12">
    <name type="scientific">Dibothriocephalus latus</name>
    <name type="common">Fish tapeworm</name>
    <name type="synonym">Diphyllobothrium latum</name>
    <dbReference type="NCBI Taxonomy" id="60516"/>
    <lineage>
        <taxon>Eukaryota</taxon>
        <taxon>Metazoa</taxon>
        <taxon>Spiralia</taxon>
        <taxon>Lophotrochozoa</taxon>
        <taxon>Platyhelminthes</taxon>
        <taxon>Cestoda</taxon>
        <taxon>Eucestoda</taxon>
        <taxon>Diphyllobothriidea</taxon>
        <taxon>Diphyllobothriidae</taxon>
        <taxon>Dibothriocephalus</taxon>
    </lineage>
</organism>
<name>A0A3P7KYV5_DIBLA</name>
<keyword evidence="4 10" id="KW-0812">Transmembrane</keyword>
<evidence type="ECO:0000256" key="1">
    <source>
        <dbReference type="ARBA" id="ARBA00004651"/>
    </source>
</evidence>
<dbReference type="Gene3D" id="1.20.120.350">
    <property type="entry name" value="Voltage-gated potassium channels. Chain C"/>
    <property type="match status" value="1"/>
</dbReference>
<evidence type="ECO:0000313" key="12">
    <source>
        <dbReference type="Proteomes" id="UP000281553"/>
    </source>
</evidence>
<gene>
    <name evidence="11" type="ORF">DILT_LOCUS6166</name>
</gene>
<dbReference type="AlphaFoldDB" id="A0A3P7KYV5"/>
<keyword evidence="3" id="KW-1003">Cell membrane</keyword>
<dbReference type="InterPro" id="IPR031846">
    <property type="entry name" value="Hvcn1"/>
</dbReference>
<dbReference type="OrthoDB" id="427456at2759"/>
<keyword evidence="5" id="KW-0851">Voltage-gated channel</keyword>
<evidence type="ECO:0000256" key="5">
    <source>
        <dbReference type="ARBA" id="ARBA00022882"/>
    </source>
</evidence>
<comment type="subcellular location">
    <subcellularLocation>
        <location evidence="1">Cell membrane</location>
        <topology evidence="1">Multi-pass membrane protein</topology>
    </subcellularLocation>
</comment>
<feature type="transmembrane region" description="Helical" evidence="10">
    <location>
        <begin position="56"/>
        <end position="79"/>
    </location>
</feature>
<proteinExistence type="predicted"/>
<evidence type="ECO:0008006" key="13">
    <source>
        <dbReference type="Google" id="ProtNLM"/>
    </source>
</evidence>
<evidence type="ECO:0000256" key="10">
    <source>
        <dbReference type="SAM" id="Phobius"/>
    </source>
</evidence>
<keyword evidence="12" id="KW-1185">Reference proteome</keyword>
<keyword evidence="8 10" id="KW-0472">Membrane</keyword>
<dbReference type="PANTHER" id="PTHR46480">
    <property type="entry name" value="F20B24.22"/>
    <property type="match status" value="1"/>
</dbReference>
<protein>
    <recommendedName>
        <fullName evidence="13">Ion transport domain-containing protein</fullName>
    </recommendedName>
</protein>
<sequence length="161" mass="18387">MKESTTKNDVSNGAISPDVYCWPDEEVHREPSRLSRRCGPIRQFKERLHHLLQHKVFHLTVVGLAGLDGVFLILVLFLGIERLQSSDAEMARVFEEARFVFECASLAVVTVFILEFPLKLWVFGIRFYRTSCVETVDALVCLVSFSIDVYVIVVNESHRGE</sequence>
<evidence type="ECO:0000313" key="11">
    <source>
        <dbReference type="EMBL" id="VDN10335.1"/>
    </source>
</evidence>
<evidence type="ECO:0000256" key="6">
    <source>
        <dbReference type="ARBA" id="ARBA00022989"/>
    </source>
</evidence>
<dbReference type="GO" id="GO:0005886">
    <property type="term" value="C:plasma membrane"/>
    <property type="evidence" value="ECO:0007669"/>
    <property type="project" value="UniProtKB-SubCell"/>
</dbReference>
<keyword evidence="7" id="KW-0406">Ion transport</keyword>
<dbReference type="PANTHER" id="PTHR46480:SF1">
    <property type="entry name" value="VOLTAGE-GATED HYDROGEN CHANNEL 1"/>
    <property type="match status" value="1"/>
</dbReference>
<dbReference type="Proteomes" id="UP000281553">
    <property type="component" value="Unassembled WGS sequence"/>
</dbReference>